<protein>
    <submittedName>
        <fullName evidence="1">Uncharacterized protein</fullName>
    </submittedName>
</protein>
<organism evidence="1 2">
    <name type="scientific">Scylla paramamosain</name>
    <name type="common">Mud crab</name>
    <dbReference type="NCBI Taxonomy" id="85552"/>
    <lineage>
        <taxon>Eukaryota</taxon>
        <taxon>Metazoa</taxon>
        <taxon>Ecdysozoa</taxon>
        <taxon>Arthropoda</taxon>
        <taxon>Crustacea</taxon>
        <taxon>Multicrustacea</taxon>
        <taxon>Malacostraca</taxon>
        <taxon>Eumalacostraca</taxon>
        <taxon>Eucarida</taxon>
        <taxon>Decapoda</taxon>
        <taxon>Pleocyemata</taxon>
        <taxon>Brachyura</taxon>
        <taxon>Eubrachyura</taxon>
        <taxon>Portunoidea</taxon>
        <taxon>Portunidae</taxon>
        <taxon>Portuninae</taxon>
        <taxon>Scylla</taxon>
    </lineage>
</organism>
<dbReference type="AlphaFoldDB" id="A0AAW0U5F8"/>
<dbReference type="EMBL" id="JARAKH010000018">
    <property type="protein sequence ID" value="KAK8394996.1"/>
    <property type="molecule type" value="Genomic_DNA"/>
</dbReference>
<keyword evidence="2" id="KW-1185">Reference proteome</keyword>
<dbReference type="Proteomes" id="UP001487740">
    <property type="component" value="Unassembled WGS sequence"/>
</dbReference>
<evidence type="ECO:0000313" key="1">
    <source>
        <dbReference type="EMBL" id="KAK8394996.1"/>
    </source>
</evidence>
<evidence type="ECO:0000313" key="2">
    <source>
        <dbReference type="Proteomes" id="UP001487740"/>
    </source>
</evidence>
<gene>
    <name evidence="1" type="ORF">O3P69_006034</name>
</gene>
<reference evidence="1 2" key="1">
    <citation type="submission" date="2023-03" db="EMBL/GenBank/DDBJ databases">
        <title>High-quality genome of Scylla paramamosain provides insights in environmental adaptation.</title>
        <authorList>
            <person name="Zhang L."/>
        </authorList>
    </citation>
    <scope>NUCLEOTIDE SEQUENCE [LARGE SCALE GENOMIC DNA]</scope>
    <source>
        <strain evidence="1">LZ_2023a</strain>
        <tissue evidence="1">Muscle</tissue>
    </source>
</reference>
<name>A0AAW0U5F8_SCYPA</name>
<sequence>MAGLHGQGCRLARALAREMSQYQASRGTGTEDESASGWQWKPSFVLTSTEYRAVRVVVTAQLPQWTPLQLSSEAGWWKAQDAS</sequence>
<proteinExistence type="predicted"/>
<comment type="caution">
    <text evidence="1">The sequence shown here is derived from an EMBL/GenBank/DDBJ whole genome shotgun (WGS) entry which is preliminary data.</text>
</comment>
<accession>A0AAW0U5F8</accession>